<proteinExistence type="predicted"/>
<keyword evidence="2" id="KW-1185">Reference proteome</keyword>
<protein>
    <submittedName>
        <fullName evidence="1">Uncharacterized protein</fullName>
    </submittedName>
</protein>
<evidence type="ECO:0000313" key="2">
    <source>
        <dbReference type="Proteomes" id="UP000287188"/>
    </source>
</evidence>
<comment type="caution">
    <text evidence="1">The sequence shown here is derived from an EMBL/GenBank/DDBJ whole genome shotgun (WGS) entry which is preliminary data.</text>
</comment>
<dbReference type="Proteomes" id="UP000287188">
    <property type="component" value="Unassembled WGS sequence"/>
</dbReference>
<evidence type="ECO:0000313" key="1">
    <source>
        <dbReference type="EMBL" id="GCE19660.1"/>
    </source>
</evidence>
<dbReference type="RefSeq" id="WP_126551500.1">
    <property type="nucleotide sequence ID" value="NZ_BIFS01000001.1"/>
</dbReference>
<accession>A0A402AKW8</accession>
<dbReference type="AlphaFoldDB" id="A0A402AKW8"/>
<dbReference type="OrthoDB" id="153138at2"/>
<name>A0A402AKW8_9CHLR</name>
<sequence length="246" mass="26251">MSLFYRFVPRPRRGVAGIHVRPQSFIFLACMLFLFSMVISACISDSNSNNGGNAHTSAAATPAPVQLSSLGWCGKPSEIFRDQASDHVQAGAKSTDLGPADGKPRTVTDWNTVKSDLGFTIYLPKSLPAGTCLLSVSGSLRDPIFGSNFTITYVLPGQDAMSFSQAPVRVKNITFQCTVSQGTASTANSTNTHGSASTPTAAKEPVQLCNGIRDQTNIVFSARGNTSTLQQIFQNLQPDVDWTPAK</sequence>
<reference evidence="2" key="1">
    <citation type="submission" date="2018-12" db="EMBL/GenBank/DDBJ databases">
        <title>Tengunoibacter tsumagoiensis gen. nov., sp. nov., Dictyobacter kobayashii sp. nov., D. alpinus sp. nov., and D. joshuensis sp. nov. and description of Dictyobacteraceae fam. nov. within the order Ktedonobacterales isolated from Tengu-no-mugimeshi.</title>
        <authorList>
            <person name="Wang C.M."/>
            <person name="Zheng Y."/>
            <person name="Sakai Y."/>
            <person name="Toyoda A."/>
            <person name="Minakuchi Y."/>
            <person name="Abe K."/>
            <person name="Yokota A."/>
            <person name="Yabe S."/>
        </authorList>
    </citation>
    <scope>NUCLEOTIDE SEQUENCE [LARGE SCALE GENOMIC DNA]</scope>
    <source>
        <strain evidence="2">Uno11</strain>
    </source>
</reference>
<dbReference type="EMBL" id="BIFS01000001">
    <property type="protein sequence ID" value="GCE19660.1"/>
    <property type="molecule type" value="Genomic_DNA"/>
</dbReference>
<organism evidence="1 2">
    <name type="scientific">Dictyobacter kobayashii</name>
    <dbReference type="NCBI Taxonomy" id="2014872"/>
    <lineage>
        <taxon>Bacteria</taxon>
        <taxon>Bacillati</taxon>
        <taxon>Chloroflexota</taxon>
        <taxon>Ktedonobacteria</taxon>
        <taxon>Ktedonobacterales</taxon>
        <taxon>Dictyobacteraceae</taxon>
        <taxon>Dictyobacter</taxon>
    </lineage>
</organism>
<gene>
    <name evidence="1" type="ORF">KDK_34600</name>
</gene>